<evidence type="ECO:0000313" key="2">
    <source>
        <dbReference type="EMBL" id="MBD2752578.1"/>
    </source>
</evidence>
<organism evidence="2 3">
    <name type="scientific">Spirosoma validum</name>
    <dbReference type="NCBI Taxonomy" id="2771355"/>
    <lineage>
        <taxon>Bacteria</taxon>
        <taxon>Pseudomonadati</taxon>
        <taxon>Bacteroidota</taxon>
        <taxon>Cytophagia</taxon>
        <taxon>Cytophagales</taxon>
        <taxon>Cytophagaceae</taxon>
        <taxon>Spirosoma</taxon>
    </lineage>
</organism>
<name>A0A927AZD2_9BACT</name>
<dbReference type="InterPro" id="IPR055259">
    <property type="entry name" value="YkvP/CgeB_Glyco_trans-like"/>
</dbReference>
<dbReference type="RefSeq" id="WP_191038210.1">
    <property type="nucleotide sequence ID" value="NZ_JACXAA010000002.1"/>
</dbReference>
<gene>
    <name evidence="2" type="ORF">IC230_06745</name>
</gene>
<accession>A0A927AZD2</accession>
<evidence type="ECO:0000313" key="3">
    <source>
        <dbReference type="Proteomes" id="UP000653797"/>
    </source>
</evidence>
<dbReference type="SUPFAM" id="SSF53756">
    <property type="entry name" value="UDP-Glycosyltransferase/glycogen phosphorylase"/>
    <property type="match status" value="1"/>
</dbReference>
<dbReference type="Proteomes" id="UP000653797">
    <property type="component" value="Unassembled WGS sequence"/>
</dbReference>
<dbReference type="EMBL" id="JACXAA010000002">
    <property type="protein sequence ID" value="MBD2752578.1"/>
    <property type="molecule type" value="Genomic_DNA"/>
</dbReference>
<dbReference type="Pfam" id="PF13524">
    <property type="entry name" value="Glyco_trans_1_2"/>
    <property type="match status" value="1"/>
</dbReference>
<reference evidence="2" key="1">
    <citation type="submission" date="2020-09" db="EMBL/GenBank/DDBJ databases">
        <authorList>
            <person name="Kim M.K."/>
        </authorList>
    </citation>
    <scope>NUCLEOTIDE SEQUENCE</scope>
    <source>
        <strain evidence="2">BT704</strain>
    </source>
</reference>
<sequence>MRLHFYKAVSAFRSIRADIGFVYSQKKNENPVFQEYVTNEWIPKKKYLQKTQQSALVFNTPAWDLCHGWKLAEYLALGKAILSTPFYNELPIPLEHGKHIHFVSGSVDDMQKAVQKLLTDATYRLSLEEQSRRYYNQYVQPRTVMQYFLQYKR</sequence>
<dbReference type="AlphaFoldDB" id="A0A927AZD2"/>
<feature type="domain" description="Spore protein YkvP/CgeB glycosyl transferase-like" evidence="1">
    <location>
        <begin position="35"/>
        <end position="149"/>
    </location>
</feature>
<protein>
    <recommendedName>
        <fullName evidence="1">Spore protein YkvP/CgeB glycosyl transferase-like domain-containing protein</fullName>
    </recommendedName>
</protein>
<comment type="caution">
    <text evidence="2">The sequence shown here is derived from an EMBL/GenBank/DDBJ whole genome shotgun (WGS) entry which is preliminary data.</text>
</comment>
<proteinExistence type="predicted"/>
<keyword evidence="3" id="KW-1185">Reference proteome</keyword>
<dbReference type="Gene3D" id="3.40.50.2000">
    <property type="entry name" value="Glycogen Phosphorylase B"/>
    <property type="match status" value="1"/>
</dbReference>
<evidence type="ECO:0000259" key="1">
    <source>
        <dbReference type="Pfam" id="PF13524"/>
    </source>
</evidence>